<keyword evidence="5" id="KW-0862">Zinc</keyword>
<name>A0AAZ1XGM1_OREAU</name>
<keyword evidence="3" id="KW-0677">Repeat</keyword>
<evidence type="ECO:0000256" key="7">
    <source>
        <dbReference type="PROSITE-ProRule" id="PRU00042"/>
    </source>
</evidence>
<dbReference type="GO" id="GO:0000981">
    <property type="term" value="F:DNA-binding transcription factor activity, RNA polymerase II-specific"/>
    <property type="evidence" value="ECO:0007669"/>
    <property type="project" value="TreeGrafter"/>
</dbReference>
<dbReference type="SUPFAM" id="SSF54695">
    <property type="entry name" value="POZ domain"/>
    <property type="match status" value="1"/>
</dbReference>
<feature type="region of interest" description="Disordered" evidence="8">
    <location>
        <begin position="161"/>
        <end position="330"/>
    </location>
</feature>
<reference evidence="11" key="2">
    <citation type="submission" date="2025-08" db="UniProtKB">
        <authorList>
            <consortium name="Ensembl"/>
        </authorList>
    </citation>
    <scope>IDENTIFICATION</scope>
</reference>
<dbReference type="PROSITE" id="PS50157">
    <property type="entry name" value="ZINC_FINGER_C2H2_2"/>
    <property type="match status" value="2"/>
</dbReference>
<dbReference type="InterPro" id="IPR036236">
    <property type="entry name" value="Znf_C2H2_sf"/>
</dbReference>
<dbReference type="Pfam" id="PF00651">
    <property type="entry name" value="BTB"/>
    <property type="match status" value="1"/>
</dbReference>
<evidence type="ECO:0000259" key="9">
    <source>
        <dbReference type="PROSITE" id="PS50097"/>
    </source>
</evidence>
<dbReference type="InterPro" id="IPR050457">
    <property type="entry name" value="ZnFinger_BTB_dom_contain"/>
</dbReference>
<evidence type="ECO:0000256" key="5">
    <source>
        <dbReference type="ARBA" id="ARBA00022833"/>
    </source>
</evidence>
<keyword evidence="2" id="KW-0479">Metal-binding</keyword>
<dbReference type="Pfam" id="PF00096">
    <property type="entry name" value="zf-C2H2"/>
    <property type="match status" value="1"/>
</dbReference>
<evidence type="ECO:0008006" key="13">
    <source>
        <dbReference type="Google" id="ProtNLM"/>
    </source>
</evidence>
<evidence type="ECO:0000256" key="3">
    <source>
        <dbReference type="ARBA" id="ARBA00022737"/>
    </source>
</evidence>
<dbReference type="InterPro" id="IPR011333">
    <property type="entry name" value="SKP1/BTB/POZ_sf"/>
</dbReference>
<dbReference type="Gene3D" id="3.30.710.10">
    <property type="entry name" value="Potassium Channel Kv1.1, Chain A"/>
    <property type="match status" value="1"/>
</dbReference>
<dbReference type="GO" id="GO:0008270">
    <property type="term" value="F:zinc ion binding"/>
    <property type="evidence" value="ECO:0007669"/>
    <property type="project" value="UniProtKB-KW"/>
</dbReference>
<dbReference type="PROSITE" id="PS00028">
    <property type="entry name" value="ZINC_FINGER_C2H2_1"/>
    <property type="match status" value="1"/>
</dbReference>
<reference evidence="11" key="3">
    <citation type="submission" date="2025-09" db="UniProtKB">
        <authorList>
            <consortium name="Ensembl"/>
        </authorList>
    </citation>
    <scope>IDENTIFICATION</scope>
</reference>
<evidence type="ECO:0000256" key="8">
    <source>
        <dbReference type="SAM" id="MobiDB-lite"/>
    </source>
</evidence>
<reference evidence="12" key="1">
    <citation type="submission" date="2020-03" db="EMBL/GenBank/DDBJ databases">
        <title>Evolution of repeat sequences and sex chromosomes of tilapia species revealed by chromosome-level genomes.</title>
        <authorList>
            <person name="Xu L."/>
            <person name="Tao W."/>
            <person name="Wang D."/>
            <person name="Zhou Q."/>
        </authorList>
    </citation>
    <scope>NUCLEOTIDE SEQUENCE [LARGE SCALE GENOMIC DNA]</scope>
    <source>
        <strain evidence="12">Israel</strain>
    </source>
</reference>
<feature type="domain" description="BTB" evidence="9">
    <location>
        <begin position="56"/>
        <end position="125"/>
    </location>
</feature>
<dbReference type="Proteomes" id="UP000472276">
    <property type="component" value="Unassembled WGS sequence"/>
</dbReference>
<proteinExistence type="predicted"/>
<protein>
    <recommendedName>
        <fullName evidence="13">Zinc finger and BTB domain containing 8B</fullName>
    </recommendedName>
</protein>
<dbReference type="SUPFAM" id="SSF57667">
    <property type="entry name" value="beta-beta-alpha zinc fingers"/>
    <property type="match status" value="1"/>
</dbReference>
<keyword evidence="12" id="KW-1185">Reference proteome</keyword>
<evidence type="ECO:0000256" key="2">
    <source>
        <dbReference type="ARBA" id="ARBA00022723"/>
    </source>
</evidence>
<dbReference type="GO" id="GO:0000978">
    <property type="term" value="F:RNA polymerase II cis-regulatory region sequence-specific DNA binding"/>
    <property type="evidence" value="ECO:0007669"/>
    <property type="project" value="TreeGrafter"/>
</dbReference>
<comment type="subcellular location">
    <subcellularLocation>
        <location evidence="1">Nucleus</location>
    </subcellularLocation>
</comment>
<gene>
    <name evidence="11" type="primary">zbtb8b</name>
</gene>
<feature type="domain" description="C2H2-type" evidence="10">
    <location>
        <begin position="406"/>
        <end position="433"/>
    </location>
</feature>
<evidence type="ECO:0000259" key="10">
    <source>
        <dbReference type="PROSITE" id="PS50157"/>
    </source>
</evidence>
<evidence type="ECO:0000313" key="11">
    <source>
        <dbReference type="Ensembl" id="ENSOABP00000066740.1"/>
    </source>
</evidence>
<dbReference type="InterPro" id="IPR000210">
    <property type="entry name" value="BTB/POZ_dom"/>
</dbReference>
<dbReference type="PANTHER" id="PTHR46105">
    <property type="entry name" value="AGAP004733-PA"/>
    <property type="match status" value="1"/>
</dbReference>
<organism evidence="11 12">
    <name type="scientific">Oreochromis aureus</name>
    <name type="common">Israeli tilapia</name>
    <name type="synonym">Chromis aureus</name>
    <dbReference type="NCBI Taxonomy" id="47969"/>
    <lineage>
        <taxon>Eukaryota</taxon>
        <taxon>Metazoa</taxon>
        <taxon>Chordata</taxon>
        <taxon>Craniata</taxon>
        <taxon>Vertebrata</taxon>
        <taxon>Euteleostomi</taxon>
        <taxon>Actinopterygii</taxon>
        <taxon>Neopterygii</taxon>
        <taxon>Teleostei</taxon>
        <taxon>Neoteleostei</taxon>
        <taxon>Acanthomorphata</taxon>
        <taxon>Ovalentaria</taxon>
        <taxon>Cichlomorphae</taxon>
        <taxon>Cichliformes</taxon>
        <taxon>Cichlidae</taxon>
        <taxon>African cichlids</taxon>
        <taxon>Pseudocrenilabrinae</taxon>
        <taxon>Oreochromini</taxon>
        <taxon>Oreochromis</taxon>
    </lineage>
</organism>
<keyword evidence="4 7" id="KW-0863">Zinc-finger</keyword>
<dbReference type="Gene3D" id="3.30.160.60">
    <property type="entry name" value="Classic Zinc Finger"/>
    <property type="match status" value="2"/>
</dbReference>
<dbReference type="SMART" id="SM00225">
    <property type="entry name" value="BTB"/>
    <property type="match status" value="1"/>
</dbReference>
<dbReference type="SMART" id="SM00355">
    <property type="entry name" value="ZnF_C2H2"/>
    <property type="match status" value="2"/>
</dbReference>
<evidence type="ECO:0000313" key="12">
    <source>
        <dbReference type="Proteomes" id="UP000472276"/>
    </source>
</evidence>
<evidence type="ECO:0000256" key="6">
    <source>
        <dbReference type="ARBA" id="ARBA00023242"/>
    </source>
</evidence>
<keyword evidence="6" id="KW-0539">Nucleus</keyword>
<feature type="compositionally biased region" description="Basic and acidic residues" evidence="8">
    <location>
        <begin position="161"/>
        <end position="171"/>
    </location>
</feature>
<evidence type="ECO:0000256" key="1">
    <source>
        <dbReference type="ARBA" id="ARBA00004123"/>
    </source>
</evidence>
<dbReference type="FunFam" id="3.30.160.60:FF:000065">
    <property type="entry name" value="B-cell CLL/lymphoma 6, member B"/>
    <property type="match status" value="1"/>
</dbReference>
<dbReference type="PANTHER" id="PTHR46105:SF25">
    <property type="entry name" value="ZGC:110075 PROTEIN"/>
    <property type="match status" value="1"/>
</dbReference>
<dbReference type="PROSITE" id="PS50097">
    <property type="entry name" value="BTB"/>
    <property type="match status" value="1"/>
</dbReference>
<sequence>MCLPGDFKLCISQAFNTTLSELTIKRAARSSAMEVPCYLSKLLFELNEQRKRDFFCDCSILVEGRVFKAHRNVLFAGSGYFRALLVHYLQDSGQRYSTASLDIVTADAFSIILDFLYSGRLALNRSNVIEVMSAASYLQMTDLVNFCKEYIRSSLEICSKEKERNTEKENQTEDGGMGPADSGTPSATISSGAGVAEPHSQVSEADRGSGLGQESVTSGRTPLSIVVTTPPGATRDMDTSYPSREEFAPGSEGQKGHMDQTNLSSSSSSALTPELVNPKIEYDPDEELMESPDTKVITSYPGPPLHNTHHSRLLPPSPSPSNERSPLGYSSSFNARQLMEALARGEGPTSLGDRVGQRFTQGLGSSTGGSRMDEGLGFVGSSIMEIQSDWLGEDTGDGLVVPVKLHKCPFCPYTAKQKGIMKRHIRCHTGERPFPCPMCGKRFTRQEHLRSHALSVHRHYWPVSCKSCRRNFTGSSVSPGLRRFGICDSCNCVTTTHDETAPVHPSSQSEAVERADGSTDWSSFIDEVDEVEVGRVEDLVEKQMLERQLAVCTDVVHTL</sequence>
<accession>A0AAZ1XGM1</accession>
<dbReference type="InterPro" id="IPR013087">
    <property type="entry name" value="Znf_C2H2_type"/>
</dbReference>
<dbReference type="AlphaFoldDB" id="A0AAZ1XGM1"/>
<evidence type="ECO:0000256" key="4">
    <source>
        <dbReference type="ARBA" id="ARBA00022771"/>
    </source>
</evidence>
<feature type="compositionally biased region" description="Polar residues" evidence="8">
    <location>
        <begin position="212"/>
        <end position="221"/>
    </location>
</feature>
<dbReference type="Ensembl" id="ENSOABT00000077417.1">
    <property type="protein sequence ID" value="ENSOABP00000066740.1"/>
    <property type="gene ID" value="ENSOABG00000006344.2"/>
</dbReference>
<feature type="domain" description="C2H2-type" evidence="10">
    <location>
        <begin position="434"/>
        <end position="462"/>
    </location>
</feature>
<feature type="compositionally biased region" description="Basic and acidic residues" evidence="8">
    <location>
        <begin position="235"/>
        <end position="247"/>
    </location>
</feature>